<dbReference type="InterPro" id="IPR018392">
    <property type="entry name" value="LysM"/>
</dbReference>
<dbReference type="EMBL" id="MU005984">
    <property type="protein sequence ID" value="KAF2860217.1"/>
    <property type="molecule type" value="Genomic_DNA"/>
</dbReference>
<dbReference type="InterPro" id="IPR036779">
    <property type="entry name" value="LysM_dom_sf"/>
</dbReference>
<evidence type="ECO:0000259" key="1">
    <source>
        <dbReference type="PROSITE" id="PS51782"/>
    </source>
</evidence>
<reference evidence="2" key="1">
    <citation type="journal article" date="2020" name="Stud. Mycol.">
        <title>101 Dothideomycetes genomes: a test case for predicting lifestyles and emergence of pathogens.</title>
        <authorList>
            <person name="Haridas S."/>
            <person name="Albert R."/>
            <person name="Binder M."/>
            <person name="Bloem J."/>
            <person name="Labutti K."/>
            <person name="Salamov A."/>
            <person name="Andreopoulos B."/>
            <person name="Baker S."/>
            <person name="Barry K."/>
            <person name="Bills G."/>
            <person name="Bluhm B."/>
            <person name="Cannon C."/>
            <person name="Castanera R."/>
            <person name="Culley D."/>
            <person name="Daum C."/>
            <person name="Ezra D."/>
            <person name="Gonzalez J."/>
            <person name="Henrissat B."/>
            <person name="Kuo A."/>
            <person name="Liang C."/>
            <person name="Lipzen A."/>
            <person name="Lutzoni F."/>
            <person name="Magnuson J."/>
            <person name="Mondo S."/>
            <person name="Nolan M."/>
            <person name="Ohm R."/>
            <person name="Pangilinan J."/>
            <person name="Park H.-J."/>
            <person name="Ramirez L."/>
            <person name="Alfaro M."/>
            <person name="Sun H."/>
            <person name="Tritt A."/>
            <person name="Yoshinaga Y."/>
            <person name="Zwiers L.-H."/>
            <person name="Turgeon B."/>
            <person name="Goodwin S."/>
            <person name="Spatafora J."/>
            <person name="Crous P."/>
            <person name="Grigoriev I."/>
        </authorList>
    </citation>
    <scope>NUCLEOTIDE SEQUENCE</scope>
    <source>
        <strain evidence="2">CBS 480.64</strain>
    </source>
</reference>
<proteinExistence type="predicted"/>
<dbReference type="PROSITE" id="PS51782">
    <property type="entry name" value="LYSM"/>
    <property type="match status" value="1"/>
</dbReference>
<dbReference type="PANTHER" id="PTHR20932">
    <property type="entry name" value="LYSM AND PUTATIVE PEPTIDOGLYCAN-BINDING DOMAIN-CONTAINING PROTEIN"/>
    <property type="match status" value="1"/>
</dbReference>
<dbReference type="AlphaFoldDB" id="A0A6A7BZ11"/>
<evidence type="ECO:0000313" key="3">
    <source>
        <dbReference type="Proteomes" id="UP000799421"/>
    </source>
</evidence>
<keyword evidence="3" id="KW-1185">Reference proteome</keyword>
<protein>
    <recommendedName>
        <fullName evidence="1">LysM domain-containing protein</fullName>
    </recommendedName>
</protein>
<dbReference type="SUPFAM" id="SSF54106">
    <property type="entry name" value="LysM domain"/>
    <property type="match status" value="1"/>
</dbReference>
<sequence>RELLCCGRCICLRRLRANPRFETYCAHCQATSNPPSYTSRAEHIEDELPAYPSSSRLQLVKKKDEPAPDVLHFLSPDDTIASLALSYNVPVDVLRKKNSIFSGHLIQARVTVLIPGSHYTASVSLSPSPVEGEEADARKRKIRRWMIACKVIDYDVAVFYLE</sequence>
<organism evidence="2 3">
    <name type="scientific">Piedraia hortae CBS 480.64</name>
    <dbReference type="NCBI Taxonomy" id="1314780"/>
    <lineage>
        <taxon>Eukaryota</taxon>
        <taxon>Fungi</taxon>
        <taxon>Dikarya</taxon>
        <taxon>Ascomycota</taxon>
        <taxon>Pezizomycotina</taxon>
        <taxon>Dothideomycetes</taxon>
        <taxon>Dothideomycetidae</taxon>
        <taxon>Capnodiales</taxon>
        <taxon>Piedraiaceae</taxon>
        <taxon>Piedraia</taxon>
    </lineage>
</organism>
<dbReference type="Gene3D" id="3.10.350.10">
    <property type="entry name" value="LysM domain"/>
    <property type="match status" value="1"/>
</dbReference>
<gene>
    <name evidence="2" type="ORF">K470DRAFT_217669</name>
</gene>
<dbReference type="InterPro" id="IPR045030">
    <property type="entry name" value="LYSM1-4"/>
</dbReference>
<evidence type="ECO:0000313" key="2">
    <source>
        <dbReference type="EMBL" id="KAF2860217.1"/>
    </source>
</evidence>
<name>A0A6A7BZ11_9PEZI</name>
<accession>A0A6A7BZ11</accession>
<dbReference type="Proteomes" id="UP000799421">
    <property type="component" value="Unassembled WGS sequence"/>
</dbReference>
<dbReference type="PANTHER" id="PTHR20932:SF31">
    <property type="entry name" value="RING-TYPE DOMAIN-CONTAINING PROTEIN"/>
    <property type="match status" value="1"/>
</dbReference>
<feature type="domain" description="LysM" evidence="1">
    <location>
        <begin position="70"/>
        <end position="114"/>
    </location>
</feature>
<dbReference type="OrthoDB" id="2107166at2759"/>
<feature type="non-terminal residue" evidence="2">
    <location>
        <position position="1"/>
    </location>
</feature>
<dbReference type="CDD" id="cd00118">
    <property type="entry name" value="LysM"/>
    <property type="match status" value="1"/>
</dbReference>